<evidence type="ECO:0000256" key="9">
    <source>
        <dbReference type="ARBA" id="ARBA00023175"/>
    </source>
</evidence>
<evidence type="ECO:0000256" key="11">
    <source>
        <dbReference type="ARBA" id="ARBA00023273"/>
    </source>
</evidence>
<keyword evidence="8" id="KW-0969">Cilium</keyword>
<dbReference type="InterPro" id="IPR050687">
    <property type="entry name" value="Dynein_IC"/>
</dbReference>
<dbReference type="EMBL" id="JBFDAA010000003">
    <property type="protein sequence ID" value="KAL1138501.1"/>
    <property type="molecule type" value="Genomic_DNA"/>
</dbReference>
<proteinExistence type="inferred from homology"/>
<keyword evidence="4" id="KW-0853">WD repeat</keyword>
<dbReference type="PANTHER" id="PTHR12442">
    <property type="entry name" value="DYNEIN INTERMEDIATE CHAIN"/>
    <property type="match status" value="1"/>
</dbReference>
<evidence type="ECO:0000313" key="13">
    <source>
        <dbReference type="Proteomes" id="UP001558652"/>
    </source>
</evidence>
<gene>
    <name evidence="12" type="ORF">AAG570_008564</name>
</gene>
<keyword evidence="11" id="KW-0966">Cell projection</keyword>
<name>A0ABD0YRW3_9HEMI</name>
<dbReference type="GO" id="GO:0005930">
    <property type="term" value="C:axoneme"/>
    <property type="evidence" value="ECO:0007669"/>
    <property type="project" value="UniProtKB-SubCell"/>
</dbReference>
<keyword evidence="10" id="KW-0206">Cytoskeleton</keyword>
<evidence type="ECO:0000256" key="3">
    <source>
        <dbReference type="ARBA" id="ARBA00022490"/>
    </source>
</evidence>
<dbReference type="GO" id="GO:0030286">
    <property type="term" value="C:dynein complex"/>
    <property type="evidence" value="ECO:0007669"/>
    <property type="project" value="UniProtKB-KW"/>
</dbReference>
<evidence type="ECO:0000256" key="7">
    <source>
        <dbReference type="ARBA" id="ARBA00023017"/>
    </source>
</evidence>
<comment type="similarity">
    <text evidence="2">Belongs to the dynein intermediate chain family.</text>
</comment>
<evidence type="ECO:0000256" key="1">
    <source>
        <dbReference type="ARBA" id="ARBA00004430"/>
    </source>
</evidence>
<keyword evidence="7" id="KW-0243">Dynein</keyword>
<keyword evidence="6" id="KW-0677">Repeat</keyword>
<keyword evidence="9" id="KW-0505">Motor protein</keyword>
<dbReference type="GO" id="GO:0005874">
    <property type="term" value="C:microtubule"/>
    <property type="evidence" value="ECO:0007669"/>
    <property type="project" value="UniProtKB-KW"/>
</dbReference>
<dbReference type="SUPFAM" id="SSF50978">
    <property type="entry name" value="WD40 repeat-like"/>
    <property type="match status" value="1"/>
</dbReference>
<evidence type="ECO:0000256" key="8">
    <source>
        <dbReference type="ARBA" id="ARBA00023069"/>
    </source>
</evidence>
<organism evidence="12 13">
    <name type="scientific">Ranatra chinensis</name>
    <dbReference type="NCBI Taxonomy" id="642074"/>
    <lineage>
        <taxon>Eukaryota</taxon>
        <taxon>Metazoa</taxon>
        <taxon>Ecdysozoa</taxon>
        <taxon>Arthropoda</taxon>
        <taxon>Hexapoda</taxon>
        <taxon>Insecta</taxon>
        <taxon>Pterygota</taxon>
        <taxon>Neoptera</taxon>
        <taxon>Paraneoptera</taxon>
        <taxon>Hemiptera</taxon>
        <taxon>Heteroptera</taxon>
        <taxon>Panheteroptera</taxon>
        <taxon>Nepomorpha</taxon>
        <taxon>Nepidae</taxon>
        <taxon>Ranatrinae</taxon>
        <taxon>Ranatra</taxon>
    </lineage>
</organism>
<reference evidence="12 13" key="1">
    <citation type="submission" date="2024-07" db="EMBL/GenBank/DDBJ databases">
        <title>Chromosome-level genome assembly of the water stick insect Ranatra chinensis (Heteroptera: Nepidae).</title>
        <authorList>
            <person name="Liu X."/>
        </authorList>
    </citation>
    <scope>NUCLEOTIDE SEQUENCE [LARGE SCALE GENOMIC DNA]</scope>
    <source>
        <strain evidence="12">Cailab_2021Rc</strain>
        <tissue evidence="12">Muscle</tissue>
    </source>
</reference>
<dbReference type="InterPro" id="IPR036322">
    <property type="entry name" value="WD40_repeat_dom_sf"/>
</dbReference>
<dbReference type="Proteomes" id="UP001558652">
    <property type="component" value="Unassembled WGS sequence"/>
</dbReference>
<comment type="caution">
    <text evidence="12">The sequence shown here is derived from an EMBL/GenBank/DDBJ whole genome shotgun (WGS) entry which is preliminary data.</text>
</comment>
<protein>
    <submittedName>
        <fullName evidence="12">Uncharacterized protein</fullName>
    </submittedName>
</protein>
<evidence type="ECO:0000256" key="5">
    <source>
        <dbReference type="ARBA" id="ARBA00022701"/>
    </source>
</evidence>
<evidence type="ECO:0000256" key="10">
    <source>
        <dbReference type="ARBA" id="ARBA00023212"/>
    </source>
</evidence>
<keyword evidence="5" id="KW-0493">Microtubule</keyword>
<keyword evidence="13" id="KW-1185">Reference proteome</keyword>
<accession>A0ABD0YRW3</accession>
<keyword evidence="3" id="KW-0963">Cytoplasm</keyword>
<sequence length="126" mass="14853">MQEKFGVPVASHIGPVRSIERNYSFLKNYITAGDWTVRIWSEDCKESSIIWTSFYKCELIKALWSPVKPSVFFVARNDGVLDAWDLILDQNKPACTTQVYYNNFLDPQYQFMQFWLHWSSHSECLE</sequence>
<comment type="subcellular location">
    <subcellularLocation>
        <location evidence="1">Cytoplasm</location>
        <location evidence="1">Cytoskeleton</location>
        <location evidence="1">Cilium axoneme</location>
    </subcellularLocation>
</comment>
<evidence type="ECO:0000313" key="12">
    <source>
        <dbReference type="EMBL" id="KAL1138501.1"/>
    </source>
</evidence>
<evidence type="ECO:0000256" key="4">
    <source>
        <dbReference type="ARBA" id="ARBA00022574"/>
    </source>
</evidence>
<dbReference type="PANTHER" id="PTHR12442:SF7">
    <property type="entry name" value="DYNEIN AXONEMAL INTERMEDIATE CHAIN 2"/>
    <property type="match status" value="1"/>
</dbReference>
<evidence type="ECO:0000256" key="2">
    <source>
        <dbReference type="ARBA" id="ARBA00011059"/>
    </source>
</evidence>
<evidence type="ECO:0000256" key="6">
    <source>
        <dbReference type="ARBA" id="ARBA00022737"/>
    </source>
</evidence>
<dbReference type="AlphaFoldDB" id="A0ABD0YRW3"/>